<evidence type="ECO:0000313" key="2">
    <source>
        <dbReference type="Proteomes" id="UP000071859"/>
    </source>
</evidence>
<dbReference type="AlphaFoldDB" id="A0A157ZS55"/>
<organism evidence="1 2">
    <name type="scientific">Caballeronia calidae</name>
    <dbReference type="NCBI Taxonomy" id="1777139"/>
    <lineage>
        <taxon>Bacteria</taxon>
        <taxon>Pseudomonadati</taxon>
        <taxon>Pseudomonadota</taxon>
        <taxon>Betaproteobacteria</taxon>
        <taxon>Burkholderiales</taxon>
        <taxon>Burkholderiaceae</taxon>
        <taxon>Caballeronia</taxon>
    </lineage>
</organism>
<accession>A0A157ZS55</accession>
<gene>
    <name evidence="1" type="ORF">AWB78_00866</name>
</gene>
<dbReference type="Proteomes" id="UP000071859">
    <property type="component" value="Unassembled WGS sequence"/>
</dbReference>
<comment type="caution">
    <text evidence="1">The sequence shown here is derived from an EMBL/GenBank/DDBJ whole genome shotgun (WGS) entry which is preliminary data.</text>
</comment>
<evidence type="ECO:0000313" key="1">
    <source>
        <dbReference type="EMBL" id="SAK48289.1"/>
    </source>
</evidence>
<proteinExistence type="predicted"/>
<protein>
    <submittedName>
        <fullName evidence="1">Uncharacterized protein</fullName>
    </submittedName>
</protein>
<name>A0A157ZS55_9BURK</name>
<dbReference type="OrthoDB" id="9011335at2"/>
<dbReference type="EMBL" id="FCOX02000003">
    <property type="protein sequence ID" value="SAK48289.1"/>
    <property type="molecule type" value="Genomic_DNA"/>
</dbReference>
<reference evidence="1" key="1">
    <citation type="submission" date="2016-01" db="EMBL/GenBank/DDBJ databases">
        <authorList>
            <person name="Peeters C."/>
        </authorList>
    </citation>
    <scope>NUCLEOTIDE SEQUENCE</scope>
    <source>
        <strain evidence="1">LMG 29321</strain>
    </source>
</reference>
<keyword evidence="2" id="KW-1185">Reference proteome</keyword>
<dbReference type="RefSeq" id="WP_062602594.1">
    <property type="nucleotide sequence ID" value="NZ_FCOX02000003.1"/>
</dbReference>
<sequence length="132" mass="14681">MTSTTVDTISAADAAFMLRAYLGTLRSWADFLSDCIRSKQDIAGHTLMPCAERYYRGLYRPVYAVSDVKAFIEKVQIAIPSAGKTPIKTTALAIDPTKRWDANKFDCDGAPVARRSRVSTRYAHATRSHIIH</sequence>